<evidence type="ECO:0000256" key="6">
    <source>
        <dbReference type="ARBA" id="ARBA00022694"/>
    </source>
</evidence>
<evidence type="ECO:0000256" key="8">
    <source>
        <dbReference type="ARBA" id="ARBA00023242"/>
    </source>
</evidence>
<dbReference type="InterPro" id="IPR030382">
    <property type="entry name" value="MeTrfase_TRM5/TYW2"/>
</dbReference>
<comment type="subcellular location">
    <subcellularLocation>
        <location evidence="10">Mitochondrion matrix</location>
    </subcellularLocation>
    <subcellularLocation>
        <location evidence="10">Nucleus</location>
    </subcellularLocation>
    <subcellularLocation>
        <location evidence="10">Cytoplasm</location>
    </subcellularLocation>
    <text evidence="10">Predominantly in the mitochondria and in the nucleus.</text>
</comment>
<dbReference type="InterPro" id="IPR029063">
    <property type="entry name" value="SAM-dependent_MTases_sf"/>
</dbReference>
<dbReference type="AlphaFoldDB" id="A0A642UIE8"/>
<dbReference type="OrthoDB" id="408788at2759"/>
<dbReference type="InterPro" id="IPR056744">
    <property type="entry name" value="TRM5/TYW2-like_N"/>
</dbReference>
<reference evidence="12" key="1">
    <citation type="journal article" date="2019" name="G3 (Bethesda)">
        <title>Genome Assemblies of Two Rare Opportunistic Yeast Pathogens: Diutina rugosa (syn. Candida rugosa) and Trichomonascus ciferrii (syn. Candida ciferrii).</title>
        <authorList>
            <person name="Mixao V."/>
            <person name="Saus E."/>
            <person name="Hansen A.P."/>
            <person name="Lass-Florl C."/>
            <person name="Gabaldon T."/>
        </authorList>
    </citation>
    <scope>NUCLEOTIDE SEQUENCE</scope>
    <source>
        <strain evidence="12">CBS 4856</strain>
    </source>
</reference>
<dbReference type="Gene3D" id="3.40.50.150">
    <property type="entry name" value="Vaccinia Virus protein VP39"/>
    <property type="match status" value="1"/>
</dbReference>
<evidence type="ECO:0000256" key="5">
    <source>
        <dbReference type="ARBA" id="ARBA00022691"/>
    </source>
</evidence>
<evidence type="ECO:0000256" key="1">
    <source>
        <dbReference type="ARBA" id="ARBA00009775"/>
    </source>
</evidence>
<proteinExistence type="inferred from homology"/>
<feature type="binding site" evidence="10">
    <location>
        <begin position="298"/>
        <end position="299"/>
    </location>
    <ligand>
        <name>S-adenosyl-L-methionine</name>
        <dbReference type="ChEBI" id="CHEBI:59789"/>
    </ligand>
</feature>
<organism evidence="12 13">
    <name type="scientific">Trichomonascus ciferrii</name>
    <dbReference type="NCBI Taxonomy" id="44093"/>
    <lineage>
        <taxon>Eukaryota</taxon>
        <taxon>Fungi</taxon>
        <taxon>Dikarya</taxon>
        <taxon>Ascomycota</taxon>
        <taxon>Saccharomycotina</taxon>
        <taxon>Dipodascomycetes</taxon>
        <taxon>Dipodascales</taxon>
        <taxon>Trichomonascaceae</taxon>
        <taxon>Trichomonascus</taxon>
        <taxon>Trichomonascus ciferrii complex</taxon>
    </lineage>
</organism>
<evidence type="ECO:0000256" key="10">
    <source>
        <dbReference type="HAMAP-Rule" id="MF_03152"/>
    </source>
</evidence>
<dbReference type="InterPro" id="IPR056743">
    <property type="entry name" value="TRM5-TYW2-like_MTfase"/>
</dbReference>
<feature type="binding site" evidence="10">
    <location>
        <position position="351"/>
    </location>
    <ligand>
        <name>S-adenosyl-L-methionine</name>
        <dbReference type="ChEBI" id="CHEBI:59789"/>
    </ligand>
</feature>
<dbReference type="EC" id="2.1.1.228" evidence="10"/>
<evidence type="ECO:0000256" key="9">
    <source>
        <dbReference type="ARBA" id="ARBA00047783"/>
    </source>
</evidence>
<keyword evidence="6 10" id="KW-0819">tRNA processing</keyword>
<dbReference type="EMBL" id="SWFS01000548">
    <property type="protein sequence ID" value="KAA8898292.1"/>
    <property type="molecule type" value="Genomic_DNA"/>
</dbReference>
<dbReference type="FunFam" id="3.30.300.110:FF:000001">
    <property type="entry name" value="tRNA (guanine(37)-N1)-methyltransferase"/>
    <property type="match status" value="1"/>
</dbReference>
<keyword evidence="8 10" id="KW-0539">Nucleus</keyword>
<dbReference type="GO" id="GO:0002939">
    <property type="term" value="P:tRNA N1-guanine methylation"/>
    <property type="evidence" value="ECO:0007669"/>
    <property type="project" value="TreeGrafter"/>
</dbReference>
<dbReference type="Gene3D" id="3.30.300.110">
    <property type="entry name" value="Met-10+ protein-like domains"/>
    <property type="match status" value="1"/>
</dbReference>
<dbReference type="SUPFAM" id="SSF53335">
    <property type="entry name" value="S-adenosyl-L-methionine-dependent methyltransferases"/>
    <property type="match status" value="1"/>
</dbReference>
<evidence type="ECO:0000256" key="4">
    <source>
        <dbReference type="ARBA" id="ARBA00022679"/>
    </source>
</evidence>
<keyword evidence="2 10" id="KW-0963">Cytoplasm</keyword>
<keyword evidence="7 10" id="KW-0496">Mitochondrion</keyword>
<comment type="similarity">
    <text evidence="10">Belongs to the TRM5 / TYW2 family.</text>
</comment>
<feature type="binding site" evidence="10">
    <location>
        <begin position="270"/>
        <end position="271"/>
    </location>
    <ligand>
        <name>S-adenosyl-L-methionine</name>
        <dbReference type="ChEBI" id="CHEBI:59789"/>
    </ligand>
</feature>
<comment type="caution">
    <text evidence="12">The sequence shown here is derived from an EMBL/GenBank/DDBJ whole genome shotgun (WGS) entry which is preliminary data.</text>
</comment>
<comment type="similarity">
    <text evidence="1">Belongs to the class I-like SAM-binding methyltransferase superfamily. TRM5/TYW2 family.</text>
</comment>
<gene>
    <name evidence="10" type="primary">TRM5</name>
    <name evidence="12" type="ORF">TRICI_006610</name>
</gene>
<keyword evidence="4 10" id="KW-0808">Transferase</keyword>
<feature type="binding site" evidence="10">
    <location>
        <position position="232"/>
    </location>
    <ligand>
        <name>S-adenosyl-L-methionine</name>
        <dbReference type="ChEBI" id="CHEBI:59789"/>
    </ligand>
</feature>
<dbReference type="PANTHER" id="PTHR23245">
    <property type="entry name" value="TRNA METHYLTRANSFERASE"/>
    <property type="match status" value="1"/>
</dbReference>
<accession>A0A642UIE8</accession>
<dbReference type="PROSITE" id="PS51684">
    <property type="entry name" value="SAM_MT_TRM5_TYW2"/>
    <property type="match status" value="1"/>
</dbReference>
<sequence>MSSSKPELVRDILPPVNRGMRTLDRDFFKRDVPLVAARVGDASYITKIGKEAKRDLLQLQGVSRIVRFGESENEKGILLRQDIKDPETVFDQISARSADLFREGKCTFEKYTLQLTYDYWRTEEILAAILPEDLLDEIPSGFTNVGHIAHMNIREEYLPYRFLIGQVVLDKNSAMIRTVVNKLDSIDTVYRTFAMEVLAGEEDFMVEQSESNCRFRFNFAKVYWNSRLHTEHSRLIDRFNKGEAVCDVFAGVGPFAVPAGKKGVIVLANDLNPDSYESLVENIKLNKTGTFVHPSNKDGRKFIQESAKALLDFKEERNGIVELLPRRMSRSKPTPSEKISIPSTFNHYVMNLPDSAITFLDGFIGLYSAPGIQQQAFSGEPTQAQMPWIHVHCFHKCDPHQPEPPQEEIYEALRQRVNTAMRYDIPMSKLEFHKVRKVAPTKLMYCITFKLPLEVALKTQ</sequence>
<dbReference type="GO" id="GO:0070901">
    <property type="term" value="P:mitochondrial tRNA methylation"/>
    <property type="evidence" value="ECO:0007669"/>
    <property type="project" value="TreeGrafter"/>
</dbReference>
<comment type="function">
    <text evidence="10">Specifically methylates the N1 position of guanosine-37 in various cytoplasmic and mitochondrial tRNAs. Methylation is not dependent on the nature of the nucleoside 5' of the target nucleoside. This is the first step in the biosynthesis of wybutosine (yW), a modified base adjacent to the anticodon of tRNAs and required for accurate decoding.</text>
</comment>
<keyword evidence="3 10" id="KW-0489">Methyltransferase</keyword>
<dbReference type="GO" id="GO:0005759">
    <property type="term" value="C:mitochondrial matrix"/>
    <property type="evidence" value="ECO:0007669"/>
    <property type="project" value="UniProtKB-SubCell"/>
</dbReference>
<comment type="subunit">
    <text evidence="10">Monomer.</text>
</comment>
<keyword evidence="5 10" id="KW-0949">S-adenosyl-L-methionine</keyword>
<dbReference type="HAMAP" id="MF_03152">
    <property type="entry name" value="TRM5"/>
    <property type="match status" value="1"/>
</dbReference>
<evidence type="ECO:0000256" key="3">
    <source>
        <dbReference type="ARBA" id="ARBA00022603"/>
    </source>
</evidence>
<dbReference type="Pfam" id="PF02475">
    <property type="entry name" value="TRM5-TYW2_MTfase"/>
    <property type="match status" value="1"/>
</dbReference>
<name>A0A642UIE8_9ASCO</name>
<dbReference type="InterPro" id="IPR025792">
    <property type="entry name" value="tRNA_Gua_MeTrfase_euk"/>
</dbReference>
<comment type="catalytic activity">
    <reaction evidence="9 10">
        <text>guanosine(37) in tRNA + S-adenosyl-L-methionine = N(1)-methylguanosine(37) in tRNA + S-adenosyl-L-homocysteine + H(+)</text>
        <dbReference type="Rhea" id="RHEA:36899"/>
        <dbReference type="Rhea" id="RHEA-COMP:10145"/>
        <dbReference type="Rhea" id="RHEA-COMP:10147"/>
        <dbReference type="ChEBI" id="CHEBI:15378"/>
        <dbReference type="ChEBI" id="CHEBI:57856"/>
        <dbReference type="ChEBI" id="CHEBI:59789"/>
        <dbReference type="ChEBI" id="CHEBI:73542"/>
        <dbReference type="ChEBI" id="CHEBI:74269"/>
        <dbReference type="EC" id="2.1.1.228"/>
    </reaction>
</comment>
<evidence type="ECO:0000256" key="7">
    <source>
        <dbReference type="ARBA" id="ARBA00023128"/>
    </source>
</evidence>
<evidence type="ECO:0000313" key="12">
    <source>
        <dbReference type="EMBL" id="KAA8898292.1"/>
    </source>
</evidence>
<evidence type="ECO:0000313" key="13">
    <source>
        <dbReference type="Proteomes" id="UP000761534"/>
    </source>
</evidence>
<dbReference type="Proteomes" id="UP000761534">
    <property type="component" value="Unassembled WGS sequence"/>
</dbReference>
<dbReference type="PANTHER" id="PTHR23245:SF36">
    <property type="entry name" value="TRNA (GUANINE(37)-N1)-METHYLTRANSFERASE"/>
    <property type="match status" value="1"/>
</dbReference>
<evidence type="ECO:0000256" key="2">
    <source>
        <dbReference type="ARBA" id="ARBA00022490"/>
    </source>
</evidence>
<dbReference type="Pfam" id="PF25133">
    <property type="entry name" value="TYW2_N_2"/>
    <property type="match status" value="1"/>
</dbReference>
<dbReference type="VEuPathDB" id="FungiDB:TRICI_006610"/>
<keyword evidence="13" id="KW-1185">Reference proteome</keyword>
<dbReference type="GO" id="GO:0052906">
    <property type="term" value="F:tRNA (guanine(37)-N1)-methyltransferase activity"/>
    <property type="evidence" value="ECO:0007669"/>
    <property type="project" value="UniProtKB-UniRule"/>
</dbReference>
<evidence type="ECO:0000259" key="11">
    <source>
        <dbReference type="PROSITE" id="PS51684"/>
    </source>
</evidence>
<protein>
    <recommendedName>
        <fullName evidence="10">tRNA (guanine(37)-N1)-methyltransferase</fullName>
        <ecNumber evidence="10">2.1.1.228</ecNumber>
    </recommendedName>
    <alternativeName>
        <fullName evidence="10">M1G-methyltransferase</fullName>
    </alternativeName>
    <alternativeName>
        <fullName evidence="10">tRNA [GM37] methyltransferase</fullName>
    </alternativeName>
    <alternativeName>
        <fullName evidence="10">tRNA methyltransferase 5</fullName>
    </alternativeName>
</protein>
<dbReference type="GO" id="GO:0005634">
    <property type="term" value="C:nucleus"/>
    <property type="evidence" value="ECO:0007669"/>
    <property type="project" value="UniProtKB-SubCell"/>
</dbReference>
<feature type="domain" description="SAM-dependent methyltransferase TRM5/TYW2-type" evidence="11">
    <location>
        <begin position="142"/>
        <end position="453"/>
    </location>
</feature>